<evidence type="ECO:0000313" key="2">
    <source>
        <dbReference type="Proteomes" id="UP000002770"/>
    </source>
</evidence>
<organism evidence="1 2">
    <name type="scientific">Legionella drancourtii LLAP12</name>
    <dbReference type="NCBI Taxonomy" id="658187"/>
    <lineage>
        <taxon>Bacteria</taxon>
        <taxon>Pseudomonadati</taxon>
        <taxon>Pseudomonadota</taxon>
        <taxon>Gammaproteobacteria</taxon>
        <taxon>Legionellales</taxon>
        <taxon>Legionellaceae</taxon>
        <taxon>Legionella</taxon>
    </lineage>
</organism>
<dbReference type="InterPro" id="IPR029063">
    <property type="entry name" value="SAM-dependent_MTases_sf"/>
</dbReference>
<dbReference type="OrthoDB" id="5649504at2"/>
<dbReference type="SUPFAM" id="SSF53335">
    <property type="entry name" value="S-adenosyl-L-methionine-dependent methyltransferases"/>
    <property type="match status" value="1"/>
</dbReference>
<dbReference type="HOGENOM" id="CLU_715307_0_0_6"/>
<protein>
    <recommendedName>
        <fullName evidence="3">Methyltransferase domain-containing protein</fullName>
    </recommendedName>
</protein>
<dbReference type="EMBL" id="JH413809">
    <property type="protein sequence ID" value="EHL31757.1"/>
    <property type="molecule type" value="Genomic_DNA"/>
</dbReference>
<sequence length="386" mass="44221">MANQFEKNMLITDAIETLYKTCMEAHNQGRQLFGAQSYEGSTLRNVLNNNNSIIEVDNGFKLNIHVQTAIRSFNTKATQMDVSSYNYEDVSAIKLSEFSGNIQGVCDAYYLLTFQFKNNEKKHFFCKDAALESSIDVLLDNLPEEHLELISKKQFRTKEVPYLRDFWKTNWETSEVKTYYETSDTFIKDKFVTNILPLAHEYECLTIMDVGGGKGRLAEKLINLLIDEKTPFKYLLIEPDVSQWEIARERLTLYADSGVEVINASVNDFSTLEQYREYTKKVNGIILSGGPINEKIVKMEDAEKNLVQLLPLLADNGIIIATGLTPVFFTKKDFTNKYNLVVLSTVKRTSERSFGSENLFQYYVIKKPPTPTQDLEQEPPPSPNFF</sequence>
<dbReference type="Gene3D" id="3.40.50.150">
    <property type="entry name" value="Vaccinia Virus protein VP39"/>
    <property type="match status" value="1"/>
</dbReference>
<dbReference type="eggNOG" id="ENOG5032BW1">
    <property type="taxonomic scope" value="Bacteria"/>
</dbReference>
<accession>G9ELU9</accession>
<name>G9ELU9_9GAMM</name>
<keyword evidence="2" id="KW-1185">Reference proteome</keyword>
<proteinExistence type="predicted"/>
<gene>
    <name evidence="1" type="ORF">LDG_6209</name>
</gene>
<evidence type="ECO:0000313" key="1">
    <source>
        <dbReference type="EMBL" id="EHL31757.1"/>
    </source>
</evidence>
<reference evidence="1 2" key="1">
    <citation type="journal article" date="2011" name="BMC Genomics">
        <title>Insight into cross-talk between intra-amoebal pathogens.</title>
        <authorList>
            <person name="Gimenez G."/>
            <person name="Bertelli C."/>
            <person name="Moliner C."/>
            <person name="Robert C."/>
            <person name="Raoult D."/>
            <person name="Fournier P.E."/>
            <person name="Greub G."/>
        </authorList>
    </citation>
    <scope>NUCLEOTIDE SEQUENCE [LARGE SCALE GENOMIC DNA]</scope>
    <source>
        <strain evidence="1 2">LLAP12</strain>
    </source>
</reference>
<dbReference type="AlphaFoldDB" id="G9ELU9"/>
<dbReference type="Proteomes" id="UP000002770">
    <property type="component" value="Unassembled WGS sequence"/>
</dbReference>
<dbReference type="InParanoid" id="G9ELU9"/>
<dbReference type="RefSeq" id="WP_006870146.1">
    <property type="nucleotide sequence ID" value="NZ_JH413809.1"/>
</dbReference>
<evidence type="ECO:0008006" key="3">
    <source>
        <dbReference type="Google" id="ProtNLM"/>
    </source>
</evidence>